<dbReference type="Proteomes" id="UP000001227">
    <property type="component" value="Chromosome"/>
</dbReference>
<dbReference type="Gene3D" id="2.40.170.20">
    <property type="entry name" value="TonB-dependent receptor, beta-barrel domain"/>
    <property type="match status" value="1"/>
</dbReference>
<dbReference type="InterPro" id="IPR036942">
    <property type="entry name" value="Beta-barrel_TonB_sf"/>
</dbReference>
<evidence type="ECO:0000313" key="5">
    <source>
        <dbReference type="Proteomes" id="UP000001227"/>
    </source>
</evidence>
<accession>B3EU36</accession>
<dbReference type="AlphaFoldDB" id="B3EU36"/>
<keyword evidence="5" id="KW-1185">Reference proteome</keyword>
<gene>
    <name evidence="4" type="ordered locus">Aasi_1449</name>
</gene>
<comment type="subcellular location">
    <subcellularLocation>
        <location evidence="1">Cell outer membrane</location>
    </subcellularLocation>
</comment>
<evidence type="ECO:0000313" key="4">
    <source>
        <dbReference type="EMBL" id="ACE06738.1"/>
    </source>
</evidence>
<dbReference type="RefSeq" id="WP_012473477.1">
    <property type="nucleotide sequence ID" value="NC_010830.1"/>
</dbReference>
<dbReference type="HOGENOM" id="CLU_032797_1_0_10"/>
<proteinExistence type="predicted"/>
<keyword evidence="3" id="KW-0998">Cell outer membrane</keyword>
<evidence type="ECO:0008006" key="6">
    <source>
        <dbReference type="Google" id="ProtNLM"/>
    </source>
</evidence>
<name>B3EU36_AMOA5</name>
<sequence>MKVNVLVYITLMLLGWGTYTMESYGYAKRPQGTIQEAEFIIKKEKKNQLPEADRLIKKAPLPLPTEQPSAELQYALYDIPLDFQSLEHKIKILRSKQERLINLYGKYLKLGYGNYHMPYIAAFFNNTRNKRHGYGLHISHLSEGKKKYAEEHHNTINFHGKKLMEKLTLAGSLDYNWDKYPFKQLINNTIYTHNDPNRHYKYHQVQLRTSLYNHLPSTLKYQVHTQLIHLSSSSSIHETQEECKLHASYSLNEIFQLRAGIDIYLSQYRQTNNHALQRNIFRFKPIFVTKLNEFIIQTGTTLTYQNNTDALPENFHVYPEVKLTYALNKAFRPYIGVSGNIQANSWQEYILQNPWLASTVDLRHTNQQYICYAGIKSDILSKLTCHAGLSISSYKNWYCFVNNATEPRQFDIQYDAAAKVMQLFAELAKTSFGEALVTRLKAAYFDYTLTQLEKPWHKPQYTIEILNTYNFHDKILLKGNLHWLGGIQALDPTTKAAKSLPDVIDIDLGIEYVWNQRFTIFLDCSNILARSNNRYLHAPTSGAHFLAGVTYAW</sequence>
<reference evidence="4 5" key="1">
    <citation type="journal article" date="2010" name="J. Bacteriol.">
        <title>The genome of the amoeba symbiont 'Candidatus Amoebophilus asiaticus' reveals common mechanisms for host cell interaction among amoeba-associated bacteria.</title>
        <authorList>
            <person name="Schmitz-Esser S."/>
            <person name="Tischler P."/>
            <person name="Arnold R."/>
            <person name="Montanaro J."/>
            <person name="Wagner M."/>
            <person name="Rattei T."/>
            <person name="Horn M."/>
        </authorList>
    </citation>
    <scope>NUCLEOTIDE SEQUENCE [LARGE SCALE GENOMIC DNA]</scope>
    <source>
        <strain evidence="4 5">5a2</strain>
    </source>
</reference>
<keyword evidence="2" id="KW-0472">Membrane</keyword>
<dbReference type="KEGG" id="aas:Aasi_1449"/>
<evidence type="ECO:0000256" key="3">
    <source>
        <dbReference type="ARBA" id="ARBA00023237"/>
    </source>
</evidence>
<dbReference type="EMBL" id="CP001102">
    <property type="protein sequence ID" value="ACE06738.1"/>
    <property type="molecule type" value="Genomic_DNA"/>
</dbReference>
<evidence type="ECO:0000256" key="2">
    <source>
        <dbReference type="ARBA" id="ARBA00023136"/>
    </source>
</evidence>
<evidence type="ECO:0000256" key="1">
    <source>
        <dbReference type="ARBA" id="ARBA00004442"/>
    </source>
</evidence>
<protein>
    <recommendedName>
        <fullName evidence="6">TonB-dependent receptor-like beta-barrel domain-containing protein</fullName>
    </recommendedName>
</protein>
<dbReference type="SUPFAM" id="SSF56935">
    <property type="entry name" value="Porins"/>
    <property type="match status" value="1"/>
</dbReference>
<organism evidence="4 5">
    <name type="scientific">Amoebophilus asiaticus (strain 5a2)</name>
    <dbReference type="NCBI Taxonomy" id="452471"/>
    <lineage>
        <taxon>Bacteria</taxon>
        <taxon>Pseudomonadati</taxon>
        <taxon>Bacteroidota</taxon>
        <taxon>Cytophagia</taxon>
        <taxon>Cytophagales</taxon>
        <taxon>Amoebophilaceae</taxon>
        <taxon>Candidatus Amoebophilus</taxon>
    </lineage>
</organism>
<dbReference type="STRING" id="452471.Aasi_1449"/>
<dbReference type="eggNOG" id="COG4773">
    <property type="taxonomic scope" value="Bacteria"/>
</dbReference>
<dbReference type="OrthoDB" id="1264254at2"/>
<dbReference type="GO" id="GO:0009279">
    <property type="term" value="C:cell outer membrane"/>
    <property type="evidence" value="ECO:0007669"/>
    <property type="project" value="UniProtKB-SubCell"/>
</dbReference>